<comment type="caution">
    <text evidence="3">The sequence shown here is derived from an EMBL/GenBank/DDBJ whole genome shotgun (WGS) entry which is preliminary data.</text>
</comment>
<evidence type="ECO:0000313" key="3">
    <source>
        <dbReference type="EMBL" id="NEA27305.1"/>
    </source>
</evidence>
<organism evidence="3 4">
    <name type="scientific">Actinomadura bangladeshensis</name>
    <dbReference type="NCBI Taxonomy" id="453573"/>
    <lineage>
        <taxon>Bacteria</taxon>
        <taxon>Bacillati</taxon>
        <taxon>Actinomycetota</taxon>
        <taxon>Actinomycetes</taxon>
        <taxon>Streptosporangiales</taxon>
        <taxon>Thermomonosporaceae</taxon>
        <taxon>Actinomadura</taxon>
    </lineage>
</organism>
<keyword evidence="1" id="KW-0472">Membrane</keyword>
<keyword evidence="1" id="KW-1133">Transmembrane helix</keyword>
<reference evidence="3 4" key="1">
    <citation type="submission" date="2020-01" db="EMBL/GenBank/DDBJ databases">
        <title>Insect and environment-associated Actinomycetes.</title>
        <authorList>
            <person name="Currrie C."/>
            <person name="Chevrette M."/>
            <person name="Carlson C."/>
            <person name="Stubbendieck R."/>
            <person name="Wendt-Pienkowski E."/>
        </authorList>
    </citation>
    <scope>NUCLEOTIDE SEQUENCE [LARGE SCALE GENOMIC DNA]</scope>
    <source>
        <strain evidence="3 4">SID10258</strain>
    </source>
</reference>
<evidence type="ECO:0000259" key="2">
    <source>
        <dbReference type="Pfam" id="PF12158"/>
    </source>
</evidence>
<accession>A0A6L9QP98</accession>
<feature type="transmembrane region" description="Helical" evidence="1">
    <location>
        <begin position="105"/>
        <end position="128"/>
    </location>
</feature>
<dbReference type="Pfam" id="PF12158">
    <property type="entry name" value="DUF3592"/>
    <property type="match status" value="1"/>
</dbReference>
<protein>
    <submittedName>
        <fullName evidence="3">DUF3592 domain-containing protein</fullName>
    </submittedName>
</protein>
<keyword evidence="1" id="KW-0812">Transmembrane</keyword>
<sequence length="131" mass="14272">MPLLLGPAAAVGGVHRFRAGRRFLASAHRVPGIVVGSHRVRSLDTYEYFPVLRYRTLDGLDIETVGKTSSGSYELFRLKGHRVDVLYDPREPREARMDTSSGRGLAGSIGLAALGCVFTVIGLVILYARVT</sequence>
<proteinExistence type="predicted"/>
<feature type="domain" description="DUF3592" evidence="2">
    <location>
        <begin position="30"/>
        <end position="100"/>
    </location>
</feature>
<evidence type="ECO:0000313" key="4">
    <source>
        <dbReference type="Proteomes" id="UP000475532"/>
    </source>
</evidence>
<dbReference type="EMBL" id="JAAGLI010000912">
    <property type="protein sequence ID" value="NEA27305.1"/>
    <property type="molecule type" value="Genomic_DNA"/>
</dbReference>
<dbReference type="RefSeq" id="WP_163061667.1">
    <property type="nucleotide sequence ID" value="NZ_JAAGLI010000912.1"/>
</dbReference>
<dbReference type="AlphaFoldDB" id="A0A6L9QP98"/>
<evidence type="ECO:0000256" key="1">
    <source>
        <dbReference type="SAM" id="Phobius"/>
    </source>
</evidence>
<name>A0A6L9QP98_9ACTN</name>
<gene>
    <name evidence="3" type="ORF">G3I70_33135</name>
</gene>
<dbReference type="InterPro" id="IPR021994">
    <property type="entry name" value="DUF3592"/>
</dbReference>
<dbReference type="Proteomes" id="UP000475532">
    <property type="component" value="Unassembled WGS sequence"/>
</dbReference>